<dbReference type="Proteomes" id="UP000014200">
    <property type="component" value="Unassembled WGS sequence"/>
</dbReference>
<protein>
    <recommendedName>
        <fullName evidence="2">TonB-dependent transporter Oar-like beta-barrel domain-containing protein</fullName>
    </recommendedName>
</protein>
<name>R9ICX7_9BACT</name>
<accession>R9ICX7</accession>
<dbReference type="Pfam" id="PF25183">
    <property type="entry name" value="OMP_b-brl_4"/>
    <property type="match status" value="2"/>
</dbReference>
<keyword evidence="4" id="KW-1185">Reference proteome</keyword>
<keyword evidence="1" id="KW-1133">Transmembrane helix</keyword>
<feature type="transmembrane region" description="Helical" evidence="1">
    <location>
        <begin position="66"/>
        <end position="82"/>
    </location>
</feature>
<evidence type="ECO:0000313" key="4">
    <source>
        <dbReference type="Proteomes" id="UP000014200"/>
    </source>
</evidence>
<dbReference type="AlphaFoldDB" id="R9ICX7"/>
<comment type="caution">
    <text evidence="3">The sequence shown here is derived from an EMBL/GenBank/DDBJ whole genome shotgun (WGS) entry which is preliminary data.</text>
</comment>
<organism evidence="3 4">
    <name type="scientific">Phocaeicola sartorii</name>
    <dbReference type="NCBI Taxonomy" id="671267"/>
    <lineage>
        <taxon>Bacteria</taxon>
        <taxon>Pseudomonadati</taxon>
        <taxon>Bacteroidota</taxon>
        <taxon>Bacteroidia</taxon>
        <taxon>Bacteroidales</taxon>
        <taxon>Bacteroidaceae</taxon>
        <taxon>Phocaeicola</taxon>
    </lineage>
</organism>
<dbReference type="Pfam" id="PF13620">
    <property type="entry name" value="CarboxypepD_reg"/>
    <property type="match status" value="1"/>
</dbReference>
<evidence type="ECO:0000256" key="1">
    <source>
        <dbReference type="SAM" id="Phobius"/>
    </source>
</evidence>
<proteinExistence type="predicted"/>
<evidence type="ECO:0000313" key="3">
    <source>
        <dbReference type="EMBL" id="EOS15209.1"/>
    </source>
</evidence>
<dbReference type="EMBL" id="ASSP01000005">
    <property type="protein sequence ID" value="EOS15209.1"/>
    <property type="molecule type" value="Genomic_DNA"/>
</dbReference>
<evidence type="ECO:0000259" key="2">
    <source>
        <dbReference type="Pfam" id="PF25183"/>
    </source>
</evidence>
<dbReference type="STRING" id="1235788.C802_00543"/>
<dbReference type="HOGENOM" id="CLU_006298_1_0_10"/>
<dbReference type="SUPFAM" id="SSF56935">
    <property type="entry name" value="Porins"/>
    <property type="match status" value="1"/>
</dbReference>
<feature type="transmembrane region" description="Helical" evidence="1">
    <location>
        <begin position="12"/>
        <end position="35"/>
    </location>
</feature>
<dbReference type="Gene3D" id="2.60.40.1120">
    <property type="entry name" value="Carboxypeptidase-like, regulatory domain"/>
    <property type="match status" value="1"/>
</dbReference>
<keyword evidence="1" id="KW-0472">Membrane</keyword>
<reference evidence="3 4" key="1">
    <citation type="submission" date="2013-04" db="EMBL/GenBank/DDBJ databases">
        <title>The Genome Sequence of Bacteroides massiliensis dnLKV3.</title>
        <authorList>
            <consortium name="The Broad Institute Genomics Platform"/>
            <consortium name="The Broad Institute Genome Sequencing Center for Infectious Disease"/>
            <person name="Earl A."/>
            <person name="Xavier R."/>
            <person name="Kuhn K."/>
            <person name="Stappenbeck T."/>
            <person name="Walker B."/>
            <person name="Young S."/>
            <person name="Zeng Q."/>
            <person name="Gargeya S."/>
            <person name="Fitzgerald M."/>
            <person name="Haas B."/>
            <person name="Abouelleil A."/>
            <person name="Allen A.W."/>
            <person name="Alvarado L."/>
            <person name="Arachchi H.M."/>
            <person name="Berlin A.M."/>
            <person name="Chapman S.B."/>
            <person name="Gainer-Dewar J."/>
            <person name="Goldberg J."/>
            <person name="Griggs A."/>
            <person name="Gujja S."/>
            <person name="Hansen M."/>
            <person name="Howarth C."/>
            <person name="Imamovic A."/>
            <person name="Ireland A."/>
            <person name="Larimer J."/>
            <person name="McCowan C."/>
            <person name="Murphy C."/>
            <person name="Pearson M."/>
            <person name="Poon T.W."/>
            <person name="Priest M."/>
            <person name="Roberts A."/>
            <person name="Saif S."/>
            <person name="Shea T."/>
            <person name="Sisk P."/>
            <person name="Sykes S."/>
            <person name="Wortman J."/>
            <person name="Nusbaum C."/>
            <person name="Birren B."/>
        </authorList>
    </citation>
    <scope>NUCLEOTIDE SEQUENCE [LARGE SCALE GENOMIC DNA]</scope>
    <source>
        <strain evidence="4">dnLKV3</strain>
    </source>
</reference>
<dbReference type="SUPFAM" id="SSF49464">
    <property type="entry name" value="Carboxypeptidase regulatory domain-like"/>
    <property type="match status" value="1"/>
</dbReference>
<dbReference type="InterPro" id="IPR008969">
    <property type="entry name" value="CarboxyPept-like_regulatory"/>
</dbReference>
<sequence length="1123" mass="124866">MDVRGISTHFFYLFAVETALSFAGNLFVTRSVFFCTCKLNLMKSRYDCKTVINHLNMKTLMKAKRLLLLLCLSLFVAGYVSAQDYRAIVKGIVTDETGEGVIGATVMVKNESTGFSAGSITNETGEYIVKQLPLGSPYSVTVSYIGYGDQKKTGYTLNQGDVLRLDFRLKEESVVMEAVQVVANSLKNSIATTGAATSVTANDLNKLPVNGRNFTSLIDLSPLSTGSSLSGQLASSTNYTIDGMSAKGPTSGGSTTSRNGVPYAISMEAIREFKVVTNEYDVTNGRAGGGTISTVTKSGTNQLHGSAFTFLRSDWLSSGYDIRGNKRTNDFSTYQYGASLGGALVKDRAHFFISWDHQADSRPLYIADIHNAADEKRYNLTMETRDRFLEIARDKYGVSDHPQFGSFDKKQNTDAVFARLDWQINATNLLSFTDNFVSDNNKMGLGDNSAVNLYEVYGDVKSLNNSATATLRSVLGPRSTNELKLQHLYTSEKAMPGGELPSANIPRAIVERVASDIEGKTATTTIQLGGQRYSPENFYNHVLQLVDNYYYNTNKVNYTYGFDLMYTHLNSRYGSEANGRFYFTGLDNFEALQPYRYVREVYLDNNEDNQRVRQNILNAGVYAQLQTKLFPGFELMAGLRLDNATYFNKGNFSQLVYDELGLRTDNGLATFQVQPRVQITWDFNDKHTDILRVGGGIFASDINNYAMINNMVFDGTKVMSVDMTNTDENPNIVPVPDFESYRKDPSTAPGIDLLKDPKYASYAVPTINMNGKDAKVPVVYKANISYTHFFSDRLKMSIGGYMTLGRNNYMYIDRNMVDDPYFRLTAEGNRGVYVPVANISEKGVSTWMDGRKSGKVGRVLELVSEGKVNQFAFTVDGTWRYYKDGELSFSYTWNDTKDNTSYNGNVANSATLSQMVVDDPRDLSKMTYSNNQFRHKLVVYGSAPTFWGITVGARFSGIGGTRYSMIVNGNVNGDFVNSNDLAYVYDPNNSATPDYIREGMNAILNNPDAEKSVKDYIRKSFGKVAERNGGVNGFYGTLDLRLAKKFKTFKNQNLEVSVDIFNVANMLNKDWGSGHNLGTQRIYSIKGFDKDAKQYTYNVNANTGVSSLNGTPFQVQIGLRYGF</sequence>
<feature type="domain" description="TonB-dependent transporter Oar-like beta-barrel" evidence="2">
    <location>
        <begin position="408"/>
        <end position="1068"/>
    </location>
</feature>
<dbReference type="PATRIC" id="fig|1235788.3.peg.541"/>
<gene>
    <name evidence="3" type="ORF">C802_00543</name>
</gene>
<dbReference type="InterPro" id="IPR057601">
    <property type="entry name" value="Oar-like_b-barrel"/>
</dbReference>
<keyword evidence="1" id="KW-0812">Transmembrane</keyword>
<feature type="domain" description="TonB-dependent transporter Oar-like beta-barrel" evidence="2">
    <location>
        <begin position="295"/>
        <end position="361"/>
    </location>
</feature>